<dbReference type="EC" id="2.7.7.18" evidence="11"/>
<keyword evidence="4 11" id="KW-0662">Pyridine nucleotide biosynthesis</keyword>
<dbReference type="CDD" id="cd02165">
    <property type="entry name" value="NMNAT"/>
    <property type="match status" value="1"/>
</dbReference>
<comment type="similarity">
    <text evidence="3 11">Belongs to the NadD family.</text>
</comment>
<dbReference type="AlphaFoldDB" id="A0A921AV17"/>
<keyword evidence="9 11" id="KW-0520">NAD</keyword>
<evidence type="ECO:0000256" key="4">
    <source>
        <dbReference type="ARBA" id="ARBA00022642"/>
    </source>
</evidence>
<comment type="catalytic activity">
    <reaction evidence="10 11">
        <text>nicotinate beta-D-ribonucleotide + ATP + H(+) = deamido-NAD(+) + diphosphate</text>
        <dbReference type="Rhea" id="RHEA:22860"/>
        <dbReference type="ChEBI" id="CHEBI:15378"/>
        <dbReference type="ChEBI" id="CHEBI:30616"/>
        <dbReference type="ChEBI" id="CHEBI:33019"/>
        <dbReference type="ChEBI" id="CHEBI:57502"/>
        <dbReference type="ChEBI" id="CHEBI:58437"/>
        <dbReference type="EC" id="2.7.7.18"/>
    </reaction>
</comment>
<dbReference type="PANTHER" id="PTHR39321:SF3">
    <property type="entry name" value="PHOSPHOPANTETHEINE ADENYLYLTRANSFERASE"/>
    <property type="match status" value="1"/>
</dbReference>
<keyword evidence="7 11" id="KW-0547">Nucleotide-binding</keyword>
<evidence type="ECO:0000256" key="2">
    <source>
        <dbReference type="ARBA" id="ARBA00005019"/>
    </source>
</evidence>
<dbReference type="InterPro" id="IPR014729">
    <property type="entry name" value="Rossmann-like_a/b/a_fold"/>
</dbReference>
<evidence type="ECO:0000256" key="1">
    <source>
        <dbReference type="ARBA" id="ARBA00002324"/>
    </source>
</evidence>
<gene>
    <name evidence="11 13" type="primary">nadD</name>
    <name evidence="13" type="ORF">K8W16_02050</name>
</gene>
<feature type="domain" description="Cytidyltransferase-like" evidence="12">
    <location>
        <begin position="6"/>
        <end position="193"/>
    </location>
</feature>
<evidence type="ECO:0000256" key="10">
    <source>
        <dbReference type="ARBA" id="ARBA00048721"/>
    </source>
</evidence>
<evidence type="ECO:0000256" key="7">
    <source>
        <dbReference type="ARBA" id="ARBA00022741"/>
    </source>
</evidence>
<dbReference type="Gene3D" id="3.40.50.620">
    <property type="entry name" value="HUPs"/>
    <property type="match status" value="1"/>
</dbReference>
<sequence length="229" mass="24897">MGGIGILGGTFNPVHNGHVRHAVEVAEALGLERVALMPCATPPHKESAGLLPFALRVELLRAAVKGIPFLKVETLEGELSGPSYTWRTLNEWARRHEGEPLPYFMMGAEAFAALDTWNHGLKLPQVAHLVMVPRGGDDGSVFHESIRSFWPGSLPEVCDVPLGRETVELAGGGRCTFLPVPRLDISSTFIRARWRSGRSLAALMSAEELAVLHAHAEEVSACWATARPR</sequence>
<dbReference type="Proteomes" id="UP000698963">
    <property type="component" value="Unassembled WGS sequence"/>
</dbReference>
<organism evidence="13 14">
    <name type="scientific">Mailhella massiliensis</name>
    <dbReference type="NCBI Taxonomy" id="1903261"/>
    <lineage>
        <taxon>Bacteria</taxon>
        <taxon>Pseudomonadati</taxon>
        <taxon>Thermodesulfobacteriota</taxon>
        <taxon>Desulfovibrionia</taxon>
        <taxon>Desulfovibrionales</taxon>
        <taxon>Desulfovibrionaceae</taxon>
        <taxon>Mailhella</taxon>
    </lineage>
</organism>
<dbReference type="GO" id="GO:0004515">
    <property type="term" value="F:nicotinate-nucleotide adenylyltransferase activity"/>
    <property type="evidence" value="ECO:0007669"/>
    <property type="project" value="UniProtKB-UniRule"/>
</dbReference>
<dbReference type="GO" id="GO:0005524">
    <property type="term" value="F:ATP binding"/>
    <property type="evidence" value="ECO:0007669"/>
    <property type="project" value="UniProtKB-KW"/>
</dbReference>
<evidence type="ECO:0000256" key="8">
    <source>
        <dbReference type="ARBA" id="ARBA00022840"/>
    </source>
</evidence>
<dbReference type="Pfam" id="PF01467">
    <property type="entry name" value="CTP_transf_like"/>
    <property type="match status" value="1"/>
</dbReference>
<dbReference type="InterPro" id="IPR004821">
    <property type="entry name" value="Cyt_trans-like"/>
</dbReference>
<comment type="pathway">
    <text evidence="2 11">Cofactor biosynthesis; NAD(+) biosynthesis; deamido-NAD(+) from nicotinate D-ribonucleotide: step 1/1.</text>
</comment>
<keyword evidence="8 11" id="KW-0067">ATP-binding</keyword>
<keyword evidence="6 11" id="KW-0548">Nucleotidyltransferase</keyword>
<comment type="function">
    <text evidence="1 11">Catalyzes the reversible adenylation of nicotinate mononucleotide (NaMN) to nicotinic acid adenine dinucleotide (NaAD).</text>
</comment>
<dbReference type="EMBL" id="DYZA01000037">
    <property type="protein sequence ID" value="HJD96415.1"/>
    <property type="molecule type" value="Genomic_DNA"/>
</dbReference>
<dbReference type="SUPFAM" id="SSF52374">
    <property type="entry name" value="Nucleotidylyl transferase"/>
    <property type="match status" value="1"/>
</dbReference>
<evidence type="ECO:0000313" key="13">
    <source>
        <dbReference type="EMBL" id="HJD96415.1"/>
    </source>
</evidence>
<protein>
    <recommendedName>
        <fullName evidence="11">Probable nicotinate-nucleotide adenylyltransferase</fullName>
        <ecNumber evidence="11">2.7.7.18</ecNumber>
    </recommendedName>
    <alternativeName>
        <fullName evidence="11">Deamido-NAD(+) diphosphorylase</fullName>
    </alternativeName>
    <alternativeName>
        <fullName evidence="11">Deamido-NAD(+) pyrophosphorylase</fullName>
    </alternativeName>
    <alternativeName>
        <fullName evidence="11">Nicotinate mononucleotide adenylyltransferase</fullName>
        <shortName evidence="11">NaMN adenylyltransferase</shortName>
    </alternativeName>
</protein>
<evidence type="ECO:0000256" key="9">
    <source>
        <dbReference type="ARBA" id="ARBA00023027"/>
    </source>
</evidence>
<dbReference type="GO" id="GO:0009435">
    <property type="term" value="P:NAD+ biosynthetic process"/>
    <property type="evidence" value="ECO:0007669"/>
    <property type="project" value="UniProtKB-UniRule"/>
</dbReference>
<comment type="caution">
    <text evidence="13">The sequence shown here is derived from an EMBL/GenBank/DDBJ whole genome shotgun (WGS) entry which is preliminary data.</text>
</comment>
<evidence type="ECO:0000256" key="5">
    <source>
        <dbReference type="ARBA" id="ARBA00022679"/>
    </source>
</evidence>
<keyword evidence="5 11" id="KW-0808">Transferase</keyword>
<evidence type="ECO:0000256" key="3">
    <source>
        <dbReference type="ARBA" id="ARBA00009014"/>
    </source>
</evidence>
<accession>A0A921AV17</accession>
<dbReference type="InterPro" id="IPR005248">
    <property type="entry name" value="NadD/NMNAT"/>
</dbReference>
<dbReference type="PANTHER" id="PTHR39321">
    <property type="entry name" value="NICOTINATE-NUCLEOTIDE ADENYLYLTRANSFERASE-RELATED"/>
    <property type="match status" value="1"/>
</dbReference>
<evidence type="ECO:0000256" key="6">
    <source>
        <dbReference type="ARBA" id="ARBA00022695"/>
    </source>
</evidence>
<evidence type="ECO:0000313" key="14">
    <source>
        <dbReference type="Proteomes" id="UP000698963"/>
    </source>
</evidence>
<evidence type="ECO:0000259" key="12">
    <source>
        <dbReference type="Pfam" id="PF01467"/>
    </source>
</evidence>
<evidence type="ECO:0000256" key="11">
    <source>
        <dbReference type="HAMAP-Rule" id="MF_00244"/>
    </source>
</evidence>
<reference evidence="13" key="1">
    <citation type="journal article" date="2021" name="PeerJ">
        <title>Extensive microbial diversity within the chicken gut microbiome revealed by metagenomics and culture.</title>
        <authorList>
            <person name="Gilroy R."/>
            <person name="Ravi A."/>
            <person name="Getino M."/>
            <person name="Pursley I."/>
            <person name="Horton D.L."/>
            <person name="Alikhan N.F."/>
            <person name="Baker D."/>
            <person name="Gharbi K."/>
            <person name="Hall N."/>
            <person name="Watson M."/>
            <person name="Adriaenssens E.M."/>
            <person name="Foster-Nyarko E."/>
            <person name="Jarju S."/>
            <person name="Secka A."/>
            <person name="Antonio M."/>
            <person name="Oren A."/>
            <person name="Chaudhuri R.R."/>
            <person name="La Ragione R."/>
            <person name="Hildebrand F."/>
            <person name="Pallen M.J."/>
        </authorList>
    </citation>
    <scope>NUCLEOTIDE SEQUENCE</scope>
    <source>
        <strain evidence="13">ChiGjej2B2-19336</strain>
    </source>
</reference>
<name>A0A921AV17_9BACT</name>
<dbReference type="RefSeq" id="WP_304120712.1">
    <property type="nucleotide sequence ID" value="NZ_DYZA01000037.1"/>
</dbReference>
<dbReference type="HAMAP" id="MF_00244">
    <property type="entry name" value="NaMN_adenylyltr"/>
    <property type="match status" value="1"/>
</dbReference>
<proteinExistence type="inferred from homology"/>
<reference evidence="13" key="2">
    <citation type="submission" date="2021-09" db="EMBL/GenBank/DDBJ databases">
        <authorList>
            <person name="Gilroy R."/>
        </authorList>
    </citation>
    <scope>NUCLEOTIDE SEQUENCE</scope>
    <source>
        <strain evidence="13">ChiGjej2B2-19336</strain>
    </source>
</reference>
<dbReference type="NCBIfam" id="TIGR00482">
    <property type="entry name" value="nicotinate (nicotinamide) nucleotide adenylyltransferase"/>
    <property type="match status" value="1"/>
</dbReference>